<dbReference type="PROSITE" id="PS50294">
    <property type="entry name" value="WD_REPEATS_REGION"/>
    <property type="match status" value="4"/>
</dbReference>
<dbReference type="EMBL" id="CAJVPP010000472">
    <property type="protein sequence ID" value="CAG8485905.1"/>
    <property type="molecule type" value="Genomic_DNA"/>
</dbReference>
<organism evidence="6 7">
    <name type="scientific">Funneliformis mosseae</name>
    <name type="common">Endomycorrhizal fungus</name>
    <name type="synonym">Glomus mosseae</name>
    <dbReference type="NCBI Taxonomy" id="27381"/>
    <lineage>
        <taxon>Eukaryota</taxon>
        <taxon>Fungi</taxon>
        <taxon>Fungi incertae sedis</taxon>
        <taxon>Mucoromycota</taxon>
        <taxon>Glomeromycotina</taxon>
        <taxon>Glomeromycetes</taxon>
        <taxon>Glomerales</taxon>
        <taxon>Glomeraceae</taxon>
        <taxon>Funneliformis</taxon>
    </lineage>
</organism>
<dbReference type="SUPFAM" id="SSF50978">
    <property type="entry name" value="WD40 repeat-like"/>
    <property type="match status" value="1"/>
</dbReference>
<dbReference type="InterPro" id="IPR020472">
    <property type="entry name" value="WD40_PAC1"/>
</dbReference>
<proteinExistence type="predicted"/>
<comment type="caution">
    <text evidence="6">The sequence shown here is derived from an EMBL/GenBank/DDBJ whole genome shotgun (WGS) entry which is preliminary data.</text>
</comment>
<keyword evidence="2" id="KW-0677">Repeat</keyword>
<dbReference type="Proteomes" id="UP000789375">
    <property type="component" value="Unassembled WGS sequence"/>
</dbReference>
<feature type="region of interest" description="Disordered" evidence="5">
    <location>
        <begin position="1"/>
        <end position="28"/>
    </location>
</feature>
<dbReference type="InterPro" id="IPR019775">
    <property type="entry name" value="WD40_repeat_CS"/>
</dbReference>
<dbReference type="Gene3D" id="2.130.10.10">
    <property type="entry name" value="YVTN repeat-like/Quinoprotein amine dehydrogenase"/>
    <property type="match status" value="2"/>
</dbReference>
<dbReference type="SMART" id="SM00320">
    <property type="entry name" value="WD40"/>
    <property type="match status" value="6"/>
</dbReference>
<keyword evidence="7" id="KW-1185">Reference proteome</keyword>
<dbReference type="PROSITE" id="PS50082">
    <property type="entry name" value="WD_REPEATS_2"/>
    <property type="match status" value="5"/>
</dbReference>
<dbReference type="PRINTS" id="PR00320">
    <property type="entry name" value="GPROTEINBRPT"/>
</dbReference>
<keyword evidence="1 3" id="KW-0853">WD repeat</keyword>
<feature type="coiled-coil region" evidence="4">
    <location>
        <begin position="209"/>
        <end position="243"/>
    </location>
</feature>
<evidence type="ECO:0000256" key="3">
    <source>
        <dbReference type="PROSITE-ProRule" id="PRU00221"/>
    </source>
</evidence>
<feature type="repeat" description="WD" evidence="3">
    <location>
        <begin position="441"/>
        <end position="480"/>
    </location>
</feature>
<dbReference type="Gene3D" id="6.10.280.220">
    <property type="match status" value="1"/>
</dbReference>
<dbReference type="PANTHER" id="PTHR44129">
    <property type="entry name" value="WD REPEAT-CONTAINING PROTEIN POP1"/>
    <property type="match status" value="1"/>
</dbReference>
<evidence type="ECO:0000256" key="5">
    <source>
        <dbReference type="SAM" id="MobiDB-lite"/>
    </source>
</evidence>
<sequence>MSTASNAPGARSPNVNGDSRRIPSLSDSRLNDYLPTSLHLENLANTVTSTMTTTVSTTASMLFSPLTTRAVKGDTAYILSELAPQLMDQRRLQQFISNGNSRHAKENSKKIVSAEDISTSTTPIPDDILLDSEIPESKAPLSLFQGYKATCQDVETHKKSKRKSKFHKRKVRGLLTDTFDATSDTASADSDYKPLNQLIADRDRVVRENNKIQMQEVELSSQLEDLNEKIANFNTEISYNERRTRKGVAKRSYAPGTCFKVLEGHEDMITYLVKCLQIDGSRLVTGSRDKTIRQWDLSKLVSHPESVTNLSELSFASALTPEANGLANVGDNCWMASLEGHSGSITCLHFENNYLVSGSSDKTMKHWDMETGQCILTLDILWAMSCSNAERRQAGLLFDSSFGGGDFIGALQFRDVGLASGTEDGAIRMWDLRTGQAHRTLLGHTGPITSLQFDDLHVVSGSVDKSIRIWDLRTGSVIDAFSYDNSITSLQFDSNKIISCAGCNDIKIYNRKNFQHSSFEGHSQHSQCIKFKDSTLLSGGQDRVVKLWAL</sequence>
<feature type="repeat" description="WD" evidence="3">
    <location>
        <begin position="418"/>
        <end position="440"/>
    </location>
</feature>
<dbReference type="InterPro" id="IPR050349">
    <property type="entry name" value="WD_LIS1/nudF_dynein_reg"/>
</dbReference>
<name>A0A9N8WDB1_FUNMO</name>
<dbReference type="InterPro" id="IPR001680">
    <property type="entry name" value="WD40_rpt"/>
</dbReference>
<dbReference type="InterPro" id="IPR036322">
    <property type="entry name" value="WD40_repeat_dom_sf"/>
</dbReference>
<dbReference type="PROSITE" id="PS00678">
    <property type="entry name" value="WD_REPEATS_1"/>
    <property type="match status" value="2"/>
</dbReference>
<accession>A0A9N8WDB1</accession>
<gene>
    <name evidence="6" type="ORF">FMOSSE_LOCUS3270</name>
</gene>
<reference evidence="6" key="1">
    <citation type="submission" date="2021-06" db="EMBL/GenBank/DDBJ databases">
        <authorList>
            <person name="Kallberg Y."/>
            <person name="Tangrot J."/>
            <person name="Rosling A."/>
        </authorList>
    </citation>
    <scope>NUCLEOTIDE SEQUENCE</scope>
    <source>
        <strain evidence="6">87-6 pot B 2015</strain>
    </source>
</reference>
<keyword evidence="4" id="KW-0175">Coiled coil</keyword>
<evidence type="ECO:0000313" key="6">
    <source>
        <dbReference type="EMBL" id="CAG8485905.1"/>
    </source>
</evidence>
<dbReference type="AlphaFoldDB" id="A0A9N8WDB1"/>
<dbReference type="Pfam" id="PF00400">
    <property type="entry name" value="WD40"/>
    <property type="match status" value="4"/>
</dbReference>
<feature type="repeat" description="WD" evidence="3">
    <location>
        <begin position="338"/>
        <end position="377"/>
    </location>
</feature>
<evidence type="ECO:0000256" key="4">
    <source>
        <dbReference type="SAM" id="Coils"/>
    </source>
</evidence>
<dbReference type="CDD" id="cd00200">
    <property type="entry name" value="WD40"/>
    <property type="match status" value="1"/>
</dbReference>
<feature type="repeat" description="WD" evidence="3">
    <location>
        <begin position="262"/>
        <end position="298"/>
    </location>
</feature>
<feature type="repeat" description="WD" evidence="3">
    <location>
        <begin position="519"/>
        <end position="550"/>
    </location>
</feature>
<evidence type="ECO:0000313" key="7">
    <source>
        <dbReference type="Proteomes" id="UP000789375"/>
    </source>
</evidence>
<evidence type="ECO:0000256" key="2">
    <source>
        <dbReference type="ARBA" id="ARBA00022737"/>
    </source>
</evidence>
<evidence type="ECO:0000256" key="1">
    <source>
        <dbReference type="ARBA" id="ARBA00022574"/>
    </source>
</evidence>
<protein>
    <submittedName>
        <fullName evidence="6">16159_t:CDS:1</fullName>
    </submittedName>
</protein>
<dbReference type="InterPro" id="IPR015943">
    <property type="entry name" value="WD40/YVTN_repeat-like_dom_sf"/>
</dbReference>